<dbReference type="GO" id="GO:0030865">
    <property type="term" value="P:cortical cytoskeleton organization"/>
    <property type="evidence" value="ECO:0007669"/>
    <property type="project" value="TreeGrafter"/>
</dbReference>
<feature type="region of interest" description="Disordered" evidence="3">
    <location>
        <begin position="1"/>
        <end position="22"/>
    </location>
</feature>
<dbReference type="GO" id="GO:0000226">
    <property type="term" value="P:microtubule cytoskeleton organization"/>
    <property type="evidence" value="ECO:0007669"/>
    <property type="project" value="TreeGrafter"/>
</dbReference>
<dbReference type="AlphaFoldDB" id="A0A427B0M5"/>
<reference evidence="4 5" key="1">
    <citation type="journal article" date="2014" name="Agronomy (Basel)">
        <title>A Draft Genome Sequence for Ensete ventricosum, the Drought-Tolerant Tree Against Hunger.</title>
        <authorList>
            <person name="Harrison J."/>
            <person name="Moore K.A."/>
            <person name="Paszkiewicz K."/>
            <person name="Jones T."/>
            <person name="Grant M."/>
            <person name="Ambacheew D."/>
            <person name="Muzemil S."/>
            <person name="Studholme D.J."/>
        </authorList>
    </citation>
    <scope>NUCLEOTIDE SEQUENCE [LARGE SCALE GENOMIC DNA]</scope>
</reference>
<gene>
    <name evidence="4" type="ORF">B296_00020760</name>
</gene>
<comment type="subcellular location">
    <subcellularLocation>
        <location evidence="1">Cytoplasm</location>
    </subcellularLocation>
</comment>
<protein>
    <submittedName>
        <fullName evidence="4">Uncharacterized protein</fullName>
    </submittedName>
</protein>
<evidence type="ECO:0000313" key="5">
    <source>
        <dbReference type="Proteomes" id="UP000287651"/>
    </source>
</evidence>
<keyword evidence="2" id="KW-0963">Cytoplasm</keyword>
<name>A0A427B0M5_ENSVE</name>
<dbReference type="GO" id="GO:0005737">
    <property type="term" value="C:cytoplasm"/>
    <property type="evidence" value="ECO:0007669"/>
    <property type="project" value="UniProtKB-SubCell"/>
</dbReference>
<dbReference type="PANTHER" id="PTHR12085:SF3">
    <property type="entry name" value="SERINE_THREONINE-PROTEIN PHOSPHATASE 2A REGULATORY SUBUNIT B'' SUBUNIT GAMMA"/>
    <property type="match status" value="1"/>
</dbReference>
<accession>A0A427B0M5</accession>
<dbReference type="InterPro" id="IPR039865">
    <property type="entry name" value="PPP2R3C"/>
</dbReference>
<proteinExistence type="predicted"/>
<comment type="caution">
    <text evidence="4">The sequence shown here is derived from an EMBL/GenBank/DDBJ whole genome shotgun (WGS) entry which is preliminary data.</text>
</comment>
<evidence type="ECO:0000313" key="4">
    <source>
        <dbReference type="EMBL" id="RRT82059.1"/>
    </source>
</evidence>
<dbReference type="Proteomes" id="UP000287651">
    <property type="component" value="Unassembled WGS sequence"/>
</dbReference>
<sequence>MYSGSSDGEGSGGHEAAAAPKKIPSASSMPWVRNLRRYVGSGTGLGSEALMGLFPSLNLVLIPHYHPSFFSFFPLRVSACLAEKEMEAYIRGLIPNLAQLRDMPAAFVQMYCRIAVRKFFFFCDPHRRGKADIKKVLLSNCLQELMELHQVAVLI</sequence>
<dbReference type="GO" id="GO:0005819">
    <property type="term" value="C:spindle"/>
    <property type="evidence" value="ECO:0007669"/>
    <property type="project" value="TreeGrafter"/>
</dbReference>
<dbReference type="PANTHER" id="PTHR12085">
    <property type="entry name" value="SERINE/THREONINE-PROTEIN PHOSPHATASE 2A REGULATORY SUBUNIT B'' SUBUNIT GAMMA"/>
    <property type="match status" value="1"/>
</dbReference>
<evidence type="ECO:0000256" key="3">
    <source>
        <dbReference type="SAM" id="MobiDB-lite"/>
    </source>
</evidence>
<evidence type="ECO:0000256" key="1">
    <source>
        <dbReference type="ARBA" id="ARBA00004496"/>
    </source>
</evidence>
<evidence type="ECO:0000256" key="2">
    <source>
        <dbReference type="ARBA" id="ARBA00022490"/>
    </source>
</evidence>
<dbReference type="EMBL" id="AMZH03000768">
    <property type="protein sequence ID" value="RRT82059.1"/>
    <property type="molecule type" value="Genomic_DNA"/>
</dbReference>
<dbReference type="GO" id="GO:0035303">
    <property type="term" value="P:regulation of dephosphorylation"/>
    <property type="evidence" value="ECO:0007669"/>
    <property type="project" value="InterPro"/>
</dbReference>
<organism evidence="4 5">
    <name type="scientific">Ensete ventricosum</name>
    <name type="common">Abyssinian banana</name>
    <name type="synonym">Musa ensete</name>
    <dbReference type="NCBI Taxonomy" id="4639"/>
    <lineage>
        <taxon>Eukaryota</taxon>
        <taxon>Viridiplantae</taxon>
        <taxon>Streptophyta</taxon>
        <taxon>Embryophyta</taxon>
        <taxon>Tracheophyta</taxon>
        <taxon>Spermatophyta</taxon>
        <taxon>Magnoliopsida</taxon>
        <taxon>Liliopsida</taxon>
        <taxon>Zingiberales</taxon>
        <taxon>Musaceae</taxon>
        <taxon>Ensete</taxon>
    </lineage>
</organism>